<gene>
    <name evidence="8" type="ORF">LRS13_11255</name>
</gene>
<feature type="transmembrane region" description="Helical" evidence="6">
    <location>
        <begin position="58"/>
        <end position="79"/>
    </location>
</feature>
<sequence length="551" mass="57618">MSSAAPGLAHKALAAFPRLRGLPHDEWAPRHTVIVSIILLHIPSVLAYGAARGMAIGHLALDVILPLGILAGLACWPKLSQASRSCAAAAGLIMCSALVVHASGGTIAAHFHFFVVLPIIGLYLDWRPFAVAVGLIVVHHLVFALIQPESVYMNHDGPGDIVKQTLVHAAFVVVQVAALLASWKLAENQEAVLARRNQEMDRRKEELEVKNAELDGTISRLDRTVTEMRRLSERVGAHAEQVAATGEELAAQAGGTHQAAERSAEALEAVRRSAEALDEVADATAREAARVVEETLATTRATTDGSAAMDQLVGDMDEVGTRVTGIAEGVESLTERTRKVAVIVDTVRQLADQSRLLALNASIEAARAGEHGRGFAVVAEEVRKLAEESNAATESVDELLADIEAAAQQAITAARSGVESVEHSKQTAGKTEAALQAIAHAGQAVHGSAESISAAAGSSRDAGQQIGADVEQVSAAIAQVTTSADEVTTLAQRLRELAAELDALTANDGSEPADQDALAELAELTGINGPAEPDSEPFDEHGHAHAAGDAH</sequence>
<reference evidence="9" key="1">
    <citation type="submission" date="2021-11" db="EMBL/GenBank/DDBJ databases">
        <title>Cultivation dependent microbiological survey of springs from the worlds oldest radium mine currently devoted to the extraction of radon-saturated water.</title>
        <authorList>
            <person name="Kapinusova G."/>
            <person name="Smrhova T."/>
            <person name="Strejcek M."/>
            <person name="Suman J."/>
            <person name="Jani K."/>
            <person name="Pajer P."/>
            <person name="Uhlik O."/>
        </authorList>
    </citation>
    <scope>NUCLEOTIDE SEQUENCE [LARGE SCALE GENOMIC DNA]</scope>
    <source>
        <strain evidence="9">J379</strain>
    </source>
</reference>
<feature type="coiled-coil region" evidence="4">
    <location>
        <begin position="186"/>
        <end position="224"/>
    </location>
</feature>
<keyword evidence="6" id="KW-0812">Transmembrane</keyword>
<evidence type="ECO:0000313" key="9">
    <source>
        <dbReference type="Proteomes" id="UP001058860"/>
    </source>
</evidence>
<feature type="coiled-coil region" evidence="4">
    <location>
        <begin position="382"/>
        <end position="409"/>
    </location>
</feature>
<keyword evidence="1 3" id="KW-0807">Transducer</keyword>
<feature type="domain" description="Methyl-accepting transducer" evidence="7">
    <location>
        <begin position="238"/>
        <end position="474"/>
    </location>
</feature>
<evidence type="ECO:0000259" key="7">
    <source>
        <dbReference type="PROSITE" id="PS50111"/>
    </source>
</evidence>
<evidence type="ECO:0000256" key="5">
    <source>
        <dbReference type="SAM" id="MobiDB-lite"/>
    </source>
</evidence>
<dbReference type="PROSITE" id="PS50111">
    <property type="entry name" value="CHEMOTAXIS_TRANSDUC_2"/>
    <property type="match status" value="1"/>
</dbReference>
<keyword evidence="6" id="KW-1133">Transmembrane helix</keyword>
<feature type="transmembrane region" description="Helical" evidence="6">
    <location>
        <begin position="166"/>
        <end position="186"/>
    </location>
</feature>
<feature type="compositionally biased region" description="Basic and acidic residues" evidence="5">
    <location>
        <begin position="538"/>
        <end position="551"/>
    </location>
</feature>
<proteinExistence type="inferred from homology"/>
<comment type="similarity">
    <text evidence="2">Belongs to the methyl-accepting chemotaxis (MCP) protein family.</text>
</comment>
<keyword evidence="9" id="KW-1185">Reference proteome</keyword>
<evidence type="ECO:0000256" key="1">
    <source>
        <dbReference type="ARBA" id="ARBA00023224"/>
    </source>
</evidence>
<accession>A0ABY5PMX3</accession>
<dbReference type="PRINTS" id="PR00260">
    <property type="entry name" value="CHEMTRNSDUCR"/>
</dbReference>
<dbReference type="Pfam" id="PF00015">
    <property type="entry name" value="MCPsignal"/>
    <property type="match status" value="1"/>
</dbReference>
<feature type="region of interest" description="Disordered" evidence="5">
    <location>
        <begin position="527"/>
        <end position="551"/>
    </location>
</feature>
<feature type="transmembrane region" description="Helical" evidence="6">
    <location>
        <begin position="91"/>
        <end position="117"/>
    </location>
</feature>
<keyword evidence="6" id="KW-0472">Membrane</keyword>
<dbReference type="InterPro" id="IPR004090">
    <property type="entry name" value="Chemotax_Me-accpt_rcpt"/>
</dbReference>
<evidence type="ECO:0000256" key="3">
    <source>
        <dbReference type="PROSITE-ProRule" id="PRU00284"/>
    </source>
</evidence>
<dbReference type="RefSeq" id="WP_353866490.1">
    <property type="nucleotide sequence ID" value="NZ_CP088295.1"/>
</dbReference>
<dbReference type="PANTHER" id="PTHR32089:SF112">
    <property type="entry name" value="LYSOZYME-LIKE PROTEIN-RELATED"/>
    <property type="match status" value="1"/>
</dbReference>
<dbReference type="EMBL" id="CP088295">
    <property type="protein sequence ID" value="UUY06059.1"/>
    <property type="molecule type" value="Genomic_DNA"/>
</dbReference>
<dbReference type="Gene3D" id="1.10.287.950">
    <property type="entry name" value="Methyl-accepting chemotaxis protein"/>
    <property type="match status" value="1"/>
</dbReference>
<evidence type="ECO:0000313" key="8">
    <source>
        <dbReference type="EMBL" id="UUY06059.1"/>
    </source>
</evidence>
<dbReference type="SUPFAM" id="SSF58104">
    <property type="entry name" value="Methyl-accepting chemotaxis protein (MCP) signaling domain"/>
    <property type="match status" value="1"/>
</dbReference>
<feature type="transmembrane region" description="Helical" evidence="6">
    <location>
        <begin position="129"/>
        <end position="146"/>
    </location>
</feature>
<evidence type="ECO:0000256" key="4">
    <source>
        <dbReference type="SAM" id="Coils"/>
    </source>
</evidence>
<evidence type="ECO:0000256" key="6">
    <source>
        <dbReference type="SAM" id="Phobius"/>
    </source>
</evidence>
<dbReference type="SMART" id="SM00283">
    <property type="entry name" value="MA"/>
    <property type="match status" value="1"/>
</dbReference>
<name>A0ABY5PMX3_9ACTN</name>
<protein>
    <submittedName>
        <fullName evidence="8">Methyl-accepting chemotaxis protein</fullName>
    </submittedName>
</protein>
<keyword evidence="4" id="KW-0175">Coiled coil</keyword>
<dbReference type="PANTHER" id="PTHR32089">
    <property type="entry name" value="METHYL-ACCEPTING CHEMOTAXIS PROTEIN MCPB"/>
    <property type="match status" value="1"/>
</dbReference>
<dbReference type="Proteomes" id="UP001058860">
    <property type="component" value="Chromosome"/>
</dbReference>
<evidence type="ECO:0000256" key="2">
    <source>
        <dbReference type="ARBA" id="ARBA00029447"/>
    </source>
</evidence>
<dbReference type="InterPro" id="IPR004089">
    <property type="entry name" value="MCPsignal_dom"/>
</dbReference>
<organism evidence="8 9">
    <name type="scientific">Svornostia abyssi</name>
    <dbReference type="NCBI Taxonomy" id="2898438"/>
    <lineage>
        <taxon>Bacteria</taxon>
        <taxon>Bacillati</taxon>
        <taxon>Actinomycetota</taxon>
        <taxon>Thermoleophilia</taxon>
        <taxon>Solirubrobacterales</taxon>
        <taxon>Baekduiaceae</taxon>
        <taxon>Svornostia</taxon>
    </lineage>
</organism>